<evidence type="ECO:0000256" key="1">
    <source>
        <dbReference type="ARBA" id="ARBA00009353"/>
    </source>
</evidence>
<gene>
    <name evidence="4" type="ORF">DF220_00780</name>
</gene>
<dbReference type="InterPro" id="IPR036291">
    <property type="entry name" value="NAD(P)-bd_dom_sf"/>
</dbReference>
<dbReference type="Pfam" id="PF01370">
    <property type="entry name" value="Epimerase"/>
    <property type="match status" value="1"/>
</dbReference>
<dbReference type="InterPro" id="IPR013549">
    <property type="entry name" value="DUF1731"/>
</dbReference>
<evidence type="ECO:0000259" key="2">
    <source>
        <dbReference type="Pfam" id="PF01370"/>
    </source>
</evidence>
<dbReference type="InterPro" id="IPR010099">
    <property type="entry name" value="SDR39U1"/>
</dbReference>
<dbReference type="InterPro" id="IPR001509">
    <property type="entry name" value="Epimerase_deHydtase"/>
</dbReference>
<dbReference type="AlphaFoldDB" id="A0A2U1SY54"/>
<comment type="caution">
    <text evidence="4">The sequence shown here is derived from an EMBL/GenBank/DDBJ whole genome shotgun (WGS) entry which is preliminary data.</text>
</comment>
<dbReference type="RefSeq" id="WP_108996712.1">
    <property type="nucleotide sequence ID" value="NZ_QEEX01000001.1"/>
</dbReference>
<feature type="domain" description="NAD-dependent epimerase/dehydratase" evidence="2">
    <location>
        <begin position="20"/>
        <end position="227"/>
    </location>
</feature>
<dbReference type="EMBL" id="QEEX01000001">
    <property type="protein sequence ID" value="PWB96536.1"/>
    <property type="molecule type" value="Genomic_DNA"/>
</dbReference>
<accession>A0A2U1SY54</accession>
<dbReference type="NCBIfam" id="TIGR01777">
    <property type="entry name" value="yfcH"/>
    <property type="match status" value="1"/>
</dbReference>
<evidence type="ECO:0000259" key="3">
    <source>
        <dbReference type="Pfam" id="PF08338"/>
    </source>
</evidence>
<dbReference type="Gene3D" id="3.40.50.720">
    <property type="entry name" value="NAD(P)-binding Rossmann-like Domain"/>
    <property type="match status" value="1"/>
</dbReference>
<dbReference type="PANTHER" id="PTHR11092">
    <property type="entry name" value="SUGAR NUCLEOTIDE EPIMERASE RELATED"/>
    <property type="match status" value="1"/>
</dbReference>
<evidence type="ECO:0000313" key="4">
    <source>
        <dbReference type="EMBL" id="PWB96536.1"/>
    </source>
</evidence>
<proteinExistence type="inferred from homology"/>
<sequence>MNSQEQVDPSPHSGAASRTVLISGASGFIGSVLTRQLRADGHSVTALVRREARSSSEVSWDPAAGRIPLSAIENADAVVNLSGASLSRLPWTHSYKRTILTSRVQATRTIALAIVKAENPPSVLVNGSAVGFYGDRPGETLTEESSRGDGFLSKVVERWEGAASPALARTRVVYARTGLVLGEGGALSPLRLLTRLGLGGPLGSGDQWWPWISLHDEASAIRHLIGSSLSGPVNLVGPTPATADEIGRALADALARPYWLRAPRWAIVAGLADAGRELLLASQKVEPRRLLADGFEFRHTTAQQAIAAPSA</sequence>
<dbReference type="PANTHER" id="PTHR11092:SF0">
    <property type="entry name" value="EPIMERASE FAMILY PROTEIN SDR39U1"/>
    <property type="match status" value="1"/>
</dbReference>
<dbReference type="SUPFAM" id="SSF51735">
    <property type="entry name" value="NAD(P)-binding Rossmann-fold domains"/>
    <property type="match status" value="1"/>
</dbReference>
<keyword evidence="5" id="KW-1185">Reference proteome</keyword>
<dbReference type="Pfam" id="PF08338">
    <property type="entry name" value="DUF1731"/>
    <property type="match status" value="1"/>
</dbReference>
<organism evidence="4 5">
    <name type="scientific">Homoserinimonas hongtaonis</name>
    <dbReference type="NCBI Taxonomy" id="2079791"/>
    <lineage>
        <taxon>Bacteria</taxon>
        <taxon>Bacillati</taxon>
        <taxon>Actinomycetota</taxon>
        <taxon>Actinomycetes</taxon>
        <taxon>Micrococcales</taxon>
        <taxon>Microbacteriaceae</taxon>
        <taxon>Homoserinimonas</taxon>
    </lineage>
</organism>
<protein>
    <submittedName>
        <fullName evidence="4">TIGR01777 family protein</fullName>
    </submittedName>
</protein>
<comment type="similarity">
    <text evidence="1">Belongs to the NAD(P)-dependent epimerase/dehydratase family. SDR39U1 subfamily.</text>
</comment>
<name>A0A2U1SY54_9MICO</name>
<reference evidence="5" key="1">
    <citation type="submission" date="2018-04" db="EMBL/GenBank/DDBJ databases">
        <authorList>
            <person name="Liu S."/>
            <person name="Wang Z."/>
            <person name="Li J."/>
        </authorList>
    </citation>
    <scope>NUCLEOTIDE SEQUENCE [LARGE SCALE GENOMIC DNA]</scope>
    <source>
        <strain evidence="5">S1194</strain>
    </source>
</reference>
<evidence type="ECO:0000313" key="5">
    <source>
        <dbReference type="Proteomes" id="UP000244978"/>
    </source>
</evidence>
<dbReference type="Proteomes" id="UP000244978">
    <property type="component" value="Unassembled WGS sequence"/>
</dbReference>
<feature type="domain" description="DUF1731" evidence="3">
    <location>
        <begin position="262"/>
        <end position="307"/>
    </location>
</feature>